<dbReference type="InterPro" id="IPR041664">
    <property type="entry name" value="AAA_16"/>
</dbReference>
<dbReference type="PROSITE" id="PS51755">
    <property type="entry name" value="OMPR_PHOB"/>
    <property type="match status" value="1"/>
</dbReference>
<dbReference type="Gene3D" id="1.10.10.10">
    <property type="entry name" value="Winged helix-like DNA-binding domain superfamily/Winged helix DNA-binding domain"/>
    <property type="match status" value="1"/>
</dbReference>
<dbReference type="Pfam" id="PF03704">
    <property type="entry name" value="BTAD"/>
    <property type="match status" value="1"/>
</dbReference>
<keyword evidence="4" id="KW-0804">Transcription</keyword>
<dbReference type="InterPro" id="IPR005158">
    <property type="entry name" value="BTAD"/>
</dbReference>
<evidence type="ECO:0000256" key="7">
    <source>
        <dbReference type="SAM" id="MobiDB-lite"/>
    </source>
</evidence>
<feature type="compositionally biased region" description="Pro residues" evidence="7">
    <location>
        <begin position="245"/>
        <end position="254"/>
    </location>
</feature>
<dbReference type="InterPro" id="IPR051677">
    <property type="entry name" value="AfsR-DnrI-RedD_regulator"/>
</dbReference>
<name>A0ABW2XNW7_9ACTN</name>
<gene>
    <name evidence="9" type="ORF">ACFQZM_26545</name>
</gene>
<feature type="coiled-coil region" evidence="6">
    <location>
        <begin position="901"/>
        <end position="928"/>
    </location>
</feature>
<protein>
    <submittedName>
        <fullName evidence="9">ATP-binding protein</fullName>
    </submittedName>
</protein>
<dbReference type="InterPro" id="IPR001867">
    <property type="entry name" value="OmpR/PhoB-type_DNA-bd"/>
</dbReference>
<evidence type="ECO:0000313" key="9">
    <source>
        <dbReference type="EMBL" id="MFD0688081.1"/>
    </source>
</evidence>
<evidence type="ECO:0000256" key="3">
    <source>
        <dbReference type="ARBA" id="ARBA00023125"/>
    </source>
</evidence>
<dbReference type="PANTHER" id="PTHR35807:SF1">
    <property type="entry name" value="TRANSCRIPTIONAL REGULATOR REDD"/>
    <property type="match status" value="1"/>
</dbReference>
<feature type="region of interest" description="Disordered" evidence="7">
    <location>
        <begin position="239"/>
        <end position="274"/>
    </location>
</feature>
<dbReference type="RefSeq" id="WP_207399810.1">
    <property type="nucleotide sequence ID" value="NZ_CAACUY010000045.1"/>
</dbReference>
<dbReference type="SMART" id="SM01043">
    <property type="entry name" value="BTAD"/>
    <property type="match status" value="1"/>
</dbReference>
<accession>A0ABW2XNW7</accession>
<organism evidence="9 10">
    <name type="scientific">Actinomadura fibrosa</name>
    <dbReference type="NCBI Taxonomy" id="111802"/>
    <lineage>
        <taxon>Bacteria</taxon>
        <taxon>Bacillati</taxon>
        <taxon>Actinomycetota</taxon>
        <taxon>Actinomycetes</taxon>
        <taxon>Streptosporangiales</taxon>
        <taxon>Thermomonosporaceae</taxon>
        <taxon>Actinomadura</taxon>
    </lineage>
</organism>
<evidence type="ECO:0000256" key="2">
    <source>
        <dbReference type="ARBA" id="ARBA00023015"/>
    </source>
</evidence>
<dbReference type="InterPro" id="IPR036388">
    <property type="entry name" value="WH-like_DNA-bd_sf"/>
</dbReference>
<evidence type="ECO:0000259" key="8">
    <source>
        <dbReference type="PROSITE" id="PS51755"/>
    </source>
</evidence>
<keyword evidence="9" id="KW-0547">Nucleotide-binding</keyword>
<evidence type="ECO:0000256" key="6">
    <source>
        <dbReference type="SAM" id="Coils"/>
    </source>
</evidence>
<keyword evidence="3 5" id="KW-0238">DNA-binding</keyword>
<dbReference type="SUPFAM" id="SSF48452">
    <property type="entry name" value="TPR-like"/>
    <property type="match status" value="1"/>
</dbReference>
<keyword evidence="10" id="KW-1185">Reference proteome</keyword>
<dbReference type="InterPro" id="IPR016032">
    <property type="entry name" value="Sig_transdc_resp-reg_C-effctor"/>
</dbReference>
<dbReference type="Gene3D" id="1.25.40.10">
    <property type="entry name" value="Tetratricopeptide repeat domain"/>
    <property type="match status" value="1"/>
</dbReference>
<dbReference type="GO" id="GO:0005524">
    <property type="term" value="F:ATP binding"/>
    <property type="evidence" value="ECO:0007669"/>
    <property type="project" value="UniProtKB-KW"/>
</dbReference>
<feature type="compositionally biased region" description="Low complexity" evidence="7">
    <location>
        <begin position="255"/>
        <end position="269"/>
    </location>
</feature>
<evidence type="ECO:0000313" key="10">
    <source>
        <dbReference type="Proteomes" id="UP001597063"/>
    </source>
</evidence>
<dbReference type="PANTHER" id="PTHR35807">
    <property type="entry name" value="TRANSCRIPTIONAL REGULATOR REDD-RELATED"/>
    <property type="match status" value="1"/>
</dbReference>
<dbReference type="Pfam" id="PF13191">
    <property type="entry name" value="AAA_16"/>
    <property type="match status" value="1"/>
</dbReference>
<dbReference type="SUPFAM" id="SSF46894">
    <property type="entry name" value="C-terminal effector domain of the bipartite response regulators"/>
    <property type="match status" value="1"/>
</dbReference>
<dbReference type="SUPFAM" id="SSF52540">
    <property type="entry name" value="P-loop containing nucleoside triphosphate hydrolases"/>
    <property type="match status" value="1"/>
</dbReference>
<sequence length="1090" mass="115803">MVRIRVLGGFEAEVAGTGVALGGPRQRAVLALLVAARGRTVPVDRMIEDLWRGEPPAQAVTSLQSYVSNLRRSLEPERPPRAPSRVIVSAPPGYALRLPEEAVDAWRFAALAQDPDRPAEALALWRGPAFAEFADEDWARAEIVRLDGLRLAARERHAASLLRSGSTAAAISEAELLTRDEPLAEGGWRVLALALWSAGRQADALAALRQARATLADELGLDPSPALAEVETAILQQRPGGFDLPAPPPLPTPTPEAASSPSTEAASASADREPFLGRDGELAALTGLADEGGLRVALVTGEAGLGKTALLTRLAGDLERRGWLVATGRCPESESAPPAWAWTEALTTLARHVPAPDEAAPLLRDASAEPRGAEAEPLDTAAGRFRLHRAVWDWLDGAARRRPLAVMLDDLHWADAETLALLAAVPGDAVGDAPLLLVAAFRAGETGTRLTEALAVLARRSPLRLALPGLPEPAVARLITAECGPGVDAATVAALAERTGGNPFYVRESAKLLSSEGALVATSEVPEGVRDVLRRRLARLPEPAVAVLRLAALADREADLDTLVLAADTDEDGVLDALDAGLVAGLLTERAPGRVRFAHALVRDTMVADLSAVRRTRMHARLGAALERLAPEDAPALAYHFHRAASPRTAAKAVEYAVRAAELAERRYAHETAVELLTQALESSERVPGRADADADRIGLLGRLLRAQARAGAIQDARATRQRAIDLAEDTGRDDLLLAAFTAWTEPTPWQLRPYGAVDRRLVGLLERLLRREDLAPDVRCRLLDAYAAELAGSGDARGRAAAEEAVRLARGLDDPRLRVLTLITLAREQDHRELDRQAEHAGELRALGTGHDIPAALWAGTINLAVIAVHEGRPDRVRALVAEATGVAHRYRMPEATAVCEIAQAALAHCEGRLEDAERHYAAATRAMAEQGSLHAAGFGLLTRATLAVSRGTLAAFAAEAGTVPSELALLLTDVFAAAHAAAGRLGEARRLYESGGPAQPDYFFTTFTTFRAMTVIALEDAAEAAKLYEALLPHRDGPPAGLESLSVALPPPARTLAELARLAGEDPAPHLRRAAEIAALWNAPHWAP</sequence>
<comment type="caution">
    <text evidence="9">The sequence shown here is derived from an EMBL/GenBank/DDBJ whole genome shotgun (WGS) entry which is preliminary data.</text>
</comment>
<dbReference type="EMBL" id="JBHTGP010000013">
    <property type="protein sequence ID" value="MFD0688081.1"/>
    <property type="molecule type" value="Genomic_DNA"/>
</dbReference>
<proteinExistence type="inferred from homology"/>
<evidence type="ECO:0000256" key="1">
    <source>
        <dbReference type="ARBA" id="ARBA00005820"/>
    </source>
</evidence>
<evidence type="ECO:0000256" key="5">
    <source>
        <dbReference type="PROSITE-ProRule" id="PRU01091"/>
    </source>
</evidence>
<feature type="domain" description="OmpR/PhoB-type" evidence="8">
    <location>
        <begin position="1"/>
        <end position="98"/>
    </location>
</feature>
<dbReference type="Proteomes" id="UP001597063">
    <property type="component" value="Unassembled WGS sequence"/>
</dbReference>
<dbReference type="InterPro" id="IPR027417">
    <property type="entry name" value="P-loop_NTPase"/>
</dbReference>
<feature type="DNA-binding region" description="OmpR/PhoB-type" evidence="5">
    <location>
        <begin position="1"/>
        <end position="98"/>
    </location>
</feature>
<dbReference type="Pfam" id="PF00486">
    <property type="entry name" value="Trans_reg_C"/>
    <property type="match status" value="1"/>
</dbReference>
<keyword evidence="6" id="KW-0175">Coiled coil</keyword>
<reference evidence="10" key="1">
    <citation type="journal article" date="2019" name="Int. J. Syst. Evol. Microbiol.">
        <title>The Global Catalogue of Microorganisms (GCM) 10K type strain sequencing project: providing services to taxonomists for standard genome sequencing and annotation.</title>
        <authorList>
            <consortium name="The Broad Institute Genomics Platform"/>
            <consortium name="The Broad Institute Genome Sequencing Center for Infectious Disease"/>
            <person name="Wu L."/>
            <person name="Ma J."/>
        </authorList>
    </citation>
    <scope>NUCLEOTIDE SEQUENCE [LARGE SCALE GENOMIC DNA]</scope>
    <source>
        <strain evidence="10">JCM 9371</strain>
    </source>
</reference>
<dbReference type="SMART" id="SM00862">
    <property type="entry name" value="Trans_reg_C"/>
    <property type="match status" value="1"/>
</dbReference>
<dbReference type="InterPro" id="IPR011990">
    <property type="entry name" value="TPR-like_helical_dom_sf"/>
</dbReference>
<keyword evidence="2" id="KW-0805">Transcription regulation</keyword>
<keyword evidence="9" id="KW-0067">ATP-binding</keyword>
<comment type="similarity">
    <text evidence="1">Belongs to the AfsR/DnrI/RedD regulatory family.</text>
</comment>
<evidence type="ECO:0000256" key="4">
    <source>
        <dbReference type="ARBA" id="ARBA00023163"/>
    </source>
</evidence>